<accession>A0A0E9WDR0</accession>
<name>A0A0E9WDR0_ANGAN</name>
<dbReference type="AlphaFoldDB" id="A0A0E9WDR0"/>
<dbReference type="EMBL" id="GBXM01020146">
    <property type="protein sequence ID" value="JAH88431.1"/>
    <property type="molecule type" value="Transcribed_RNA"/>
</dbReference>
<sequence>MSPAQTPQKTAESSPTVSSIRTVPTVTWAMFEYFFLKLQFTYSLTLQTCYHGREESLIRNQIC</sequence>
<reference evidence="1" key="1">
    <citation type="submission" date="2014-11" db="EMBL/GenBank/DDBJ databases">
        <authorList>
            <person name="Amaro Gonzalez C."/>
        </authorList>
    </citation>
    <scope>NUCLEOTIDE SEQUENCE</scope>
</reference>
<organism evidence="1">
    <name type="scientific">Anguilla anguilla</name>
    <name type="common">European freshwater eel</name>
    <name type="synonym">Muraena anguilla</name>
    <dbReference type="NCBI Taxonomy" id="7936"/>
    <lineage>
        <taxon>Eukaryota</taxon>
        <taxon>Metazoa</taxon>
        <taxon>Chordata</taxon>
        <taxon>Craniata</taxon>
        <taxon>Vertebrata</taxon>
        <taxon>Euteleostomi</taxon>
        <taxon>Actinopterygii</taxon>
        <taxon>Neopterygii</taxon>
        <taxon>Teleostei</taxon>
        <taxon>Anguilliformes</taxon>
        <taxon>Anguillidae</taxon>
        <taxon>Anguilla</taxon>
    </lineage>
</organism>
<evidence type="ECO:0000313" key="1">
    <source>
        <dbReference type="EMBL" id="JAH88431.1"/>
    </source>
</evidence>
<proteinExistence type="predicted"/>
<reference evidence="1" key="2">
    <citation type="journal article" date="2015" name="Fish Shellfish Immunol.">
        <title>Early steps in the European eel (Anguilla anguilla)-Vibrio vulnificus interaction in the gills: Role of the RtxA13 toxin.</title>
        <authorList>
            <person name="Callol A."/>
            <person name="Pajuelo D."/>
            <person name="Ebbesson L."/>
            <person name="Teles M."/>
            <person name="MacKenzie S."/>
            <person name="Amaro C."/>
        </authorList>
    </citation>
    <scope>NUCLEOTIDE SEQUENCE</scope>
</reference>
<protein>
    <submittedName>
        <fullName evidence="1">Uncharacterized protein</fullName>
    </submittedName>
</protein>